<dbReference type="PANTHER" id="PTHR45786:SF74">
    <property type="entry name" value="ATP-DEPENDENT DNA HELICASE"/>
    <property type="match status" value="1"/>
</dbReference>
<dbReference type="Pfam" id="PF14214">
    <property type="entry name" value="Helitron_like_N"/>
    <property type="match status" value="1"/>
</dbReference>
<protein>
    <recommendedName>
        <fullName evidence="1">Helitron helicase-like domain-containing protein</fullName>
    </recommendedName>
</protein>
<accession>A0AAV2E1J8</accession>
<evidence type="ECO:0000313" key="3">
    <source>
        <dbReference type="Proteomes" id="UP001497516"/>
    </source>
</evidence>
<gene>
    <name evidence="2" type="ORF">LTRI10_LOCUS21171</name>
</gene>
<reference evidence="2 3" key="1">
    <citation type="submission" date="2024-04" db="EMBL/GenBank/DDBJ databases">
        <authorList>
            <person name="Fracassetti M."/>
        </authorList>
    </citation>
    <scope>NUCLEOTIDE SEQUENCE [LARGE SCALE GENOMIC DNA]</scope>
</reference>
<proteinExistence type="predicted"/>
<name>A0AAV2E1J8_9ROSI</name>
<organism evidence="2 3">
    <name type="scientific">Linum trigynum</name>
    <dbReference type="NCBI Taxonomy" id="586398"/>
    <lineage>
        <taxon>Eukaryota</taxon>
        <taxon>Viridiplantae</taxon>
        <taxon>Streptophyta</taxon>
        <taxon>Embryophyta</taxon>
        <taxon>Tracheophyta</taxon>
        <taxon>Spermatophyta</taxon>
        <taxon>Magnoliopsida</taxon>
        <taxon>eudicotyledons</taxon>
        <taxon>Gunneridae</taxon>
        <taxon>Pentapetalae</taxon>
        <taxon>rosids</taxon>
        <taxon>fabids</taxon>
        <taxon>Malpighiales</taxon>
        <taxon>Linaceae</taxon>
        <taxon>Linum</taxon>
    </lineage>
</organism>
<dbReference type="PANTHER" id="PTHR45786">
    <property type="entry name" value="DNA BINDING PROTEIN-LIKE"/>
    <property type="match status" value="1"/>
</dbReference>
<evidence type="ECO:0000259" key="1">
    <source>
        <dbReference type="Pfam" id="PF14214"/>
    </source>
</evidence>
<dbReference type="AlphaFoldDB" id="A0AAV2E1J8"/>
<dbReference type="EMBL" id="OZ034816">
    <property type="protein sequence ID" value="CAL1379667.1"/>
    <property type="molecule type" value="Genomic_DNA"/>
</dbReference>
<evidence type="ECO:0000313" key="2">
    <source>
        <dbReference type="EMBL" id="CAL1379667.1"/>
    </source>
</evidence>
<keyword evidence="3" id="KW-1185">Reference proteome</keyword>
<feature type="domain" description="Helitron helicase-like" evidence="1">
    <location>
        <begin position="180"/>
        <end position="365"/>
    </location>
</feature>
<sequence>MGGLVPAEGDRPKFAQLYIHDTQNEVQNRMNFFPTDPEANPLREDIVQGLKEMLDNNNILVQTFRSARDRIMDRDLEQVHVKLCARRIGDGREYELPTGNEIAALIVDDAGQNSFEPDIIVQQQSSELQRISLYHPSLMALQYPILFPFGEDGWHPNIEQCPELDEDNEKEPKMVSQCDYYSYRLQTRFDQSNSLLLAGKLLQQYVVNAYALVEAERLDWIRNNQSKLRRHYYSGLVDSFLRGDTDLKLTGQHIILASTHTGSPRYKYENFQDAMAICRWTGYPDLFITFTCNANWPEIQFMVDIIKANGRKDYNRADVIARVFRLKLLQLMLEIRDKQIFGKTSGYVHAIEFQKRGLPHAHILVFLAAEDKPATPTEIDSIISAEIPDQNLDPEGYNAVTSFMIHGPCGPSSPNAQCMKNGICTKHFPKQFCTQTTIDENGFAKYRRQDTGTVTVNRTEVDNRYVVPYNRYLLLRFGAHINVEFCNRSRAIKYLFKYINKPADRATSTLVGNQISNTNTQVSDSSAGARHIDEVKAFLDCRYVTAREAC</sequence>
<dbReference type="InterPro" id="IPR025476">
    <property type="entry name" value="Helitron_helicase-like"/>
</dbReference>
<dbReference type="Proteomes" id="UP001497516">
    <property type="component" value="Chromosome 3"/>
</dbReference>